<evidence type="ECO:0000256" key="2">
    <source>
        <dbReference type="ARBA" id="ARBA00023026"/>
    </source>
</evidence>
<feature type="non-terminal residue" evidence="4">
    <location>
        <position position="1"/>
    </location>
</feature>
<keyword evidence="1" id="KW-0378">Hydrolase</keyword>
<keyword evidence="2" id="KW-0843">Virulence</keyword>
<feature type="region of interest" description="Disordered" evidence="3">
    <location>
        <begin position="1"/>
        <end position="30"/>
    </location>
</feature>
<feature type="compositionally biased region" description="Low complexity" evidence="3">
    <location>
        <begin position="1"/>
        <end position="16"/>
    </location>
</feature>
<protein>
    <submittedName>
        <fullName evidence="4">Phosphoesterase</fullName>
    </submittedName>
</protein>
<accession>A0ABW9QUA1</accession>
<dbReference type="EMBL" id="WJHE01000600">
    <property type="protein sequence ID" value="MST33452.1"/>
    <property type="molecule type" value="Genomic_DNA"/>
</dbReference>
<evidence type="ECO:0000256" key="3">
    <source>
        <dbReference type="SAM" id="MobiDB-lite"/>
    </source>
</evidence>
<dbReference type="PANTHER" id="PTHR31956">
    <property type="entry name" value="NON-SPECIFIC PHOSPHOLIPASE C4-RELATED"/>
    <property type="match status" value="1"/>
</dbReference>
<evidence type="ECO:0000313" key="5">
    <source>
        <dbReference type="Proteomes" id="UP000437736"/>
    </source>
</evidence>
<evidence type="ECO:0000256" key="1">
    <source>
        <dbReference type="ARBA" id="ARBA00022801"/>
    </source>
</evidence>
<dbReference type="Proteomes" id="UP000437736">
    <property type="component" value="Unassembled WGS sequence"/>
</dbReference>
<dbReference type="Gene3D" id="3.40.720.10">
    <property type="entry name" value="Alkaline Phosphatase, subunit A"/>
    <property type="match status" value="1"/>
</dbReference>
<keyword evidence="5" id="KW-1185">Reference proteome</keyword>
<dbReference type="PANTHER" id="PTHR31956:SF8">
    <property type="entry name" value="ACID PHOSPHATASE PHOA (AFU_ORTHOLOGUE AFUA_1G03570)"/>
    <property type="match status" value="1"/>
</dbReference>
<proteinExistence type="predicted"/>
<sequence length="282" mass="29528">ATPVGGTATTAADPAALSPPPARPPCRGTPAPRRWRHVVWIIEENRSFAQVAGSPSAPYLARLARECGLATHYDGIAHPSLPNYLALTSGSTHGVTDDAGPAAHPIGGASIFSLLGGRWRTLAQSMPAPCDPATSGTYAVRHNPAVYYTAVRRACARQDVALGARPDLTAAFTLIIPNVCNDMHDCSTATGDAWLAHELPLLLASPAYRSGTTAVFITWDENDAGGRRVPLYVIAPSVRPGTRAAGAFDHYSLLRTTEELLGLRPLLGKAAGAPSMRAALGL</sequence>
<dbReference type="InterPro" id="IPR007312">
    <property type="entry name" value="Phosphoesterase"/>
</dbReference>
<dbReference type="Pfam" id="PF04185">
    <property type="entry name" value="Phosphoesterase"/>
    <property type="match status" value="1"/>
</dbReference>
<organism evidence="4 5">
    <name type="scientific">Acidiferrimicrobium australe</name>
    <dbReference type="NCBI Taxonomy" id="2664430"/>
    <lineage>
        <taxon>Bacteria</taxon>
        <taxon>Bacillati</taxon>
        <taxon>Actinomycetota</taxon>
        <taxon>Acidimicrobiia</taxon>
        <taxon>Acidimicrobiales</taxon>
        <taxon>Acidimicrobiaceae</taxon>
        <taxon>Acidiferrimicrobium</taxon>
    </lineage>
</organism>
<name>A0ABW9QUA1_9ACTN</name>
<gene>
    <name evidence="4" type="ORF">GHK86_12070</name>
</gene>
<reference evidence="4 5" key="1">
    <citation type="submission" date="2019-11" db="EMBL/GenBank/DDBJ databases">
        <title>Acidiferrimicrobium australis gen. nov., sp. nov., an acidophilic and obligately heterotrophic, member of the Actinobacteria that catalyses dissimilatory oxido- reduction of iron isolated from metal-rich acidic water in Chile.</title>
        <authorList>
            <person name="Gonzalez D."/>
            <person name="Huber K."/>
            <person name="Hedrich S."/>
            <person name="Rojas-Villalobos C."/>
            <person name="Quatrini R."/>
            <person name="Dinamarca M.A."/>
            <person name="Schwarz A."/>
            <person name="Canales C."/>
            <person name="Nancucheo I."/>
        </authorList>
    </citation>
    <scope>NUCLEOTIDE SEQUENCE [LARGE SCALE GENOMIC DNA]</scope>
    <source>
        <strain evidence="4 5">USS-CCA1</strain>
    </source>
</reference>
<dbReference type="InterPro" id="IPR017850">
    <property type="entry name" value="Alkaline_phosphatase_core_sf"/>
</dbReference>
<evidence type="ECO:0000313" key="4">
    <source>
        <dbReference type="EMBL" id="MST33452.1"/>
    </source>
</evidence>
<comment type="caution">
    <text evidence="4">The sequence shown here is derived from an EMBL/GenBank/DDBJ whole genome shotgun (WGS) entry which is preliminary data.</text>
</comment>